<reference evidence="2 3" key="1">
    <citation type="journal article" date="2023" name="Hortic Res">
        <title>Pangenome of water caltrop reveals structural variations and asymmetric subgenome divergence after allopolyploidization.</title>
        <authorList>
            <person name="Zhang X."/>
            <person name="Chen Y."/>
            <person name="Wang L."/>
            <person name="Yuan Y."/>
            <person name="Fang M."/>
            <person name="Shi L."/>
            <person name="Lu R."/>
            <person name="Comes H.P."/>
            <person name="Ma Y."/>
            <person name="Chen Y."/>
            <person name="Huang G."/>
            <person name="Zhou Y."/>
            <person name="Zheng Z."/>
            <person name="Qiu Y."/>
        </authorList>
    </citation>
    <scope>NUCLEOTIDE SEQUENCE [LARGE SCALE GENOMIC DNA]</scope>
    <source>
        <strain evidence="2">F231</strain>
    </source>
</reference>
<dbReference type="Proteomes" id="UP001346149">
    <property type="component" value="Unassembled WGS sequence"/>
</dbReference>
<evidence type="ECO:0000313" key="3">
    <source>
        <dbReference type="Proteomes" id="UP001346149"/>
    </source>
</evidence>
<feature type="region of interest" description="Disordered" evidence="1">
    <location>
        <begin position="15"/>
        <end position="43"/>
    </location>
</feature>
<gene>
    <name evidence="2" type="ORF">SAY86_002489</name>
</gene>
<organism evidence="2 3">
    <name type="scientific">Trapa natans</name>
    <name type="common">Water chestnut</name>
    <dbReference type="NCBI Taxonomy" id="22666"/>
    <lineage>
        <taxon>Eukaryota</taxon>
        <taxon>Viridiplantae</taxon>
        <taxon>Streptophyta</taxon>
        <taxon>Embryophyta</taxon>
        <taxon>Tracheophyta</taxon>
        <taxon>Spermatophyta</taxon>
        <taxon>Magnoliopsida</taxon>
        <taxon>eudicotyledons</taxon>
        <taxon>Gunneridae</taxon>
        <taxon>Pentapetalae</taxon>
        <taxon>rosids</taxon>
        <taxon>malvids</taxon>
        <taxon>Myrtales</taxon>
        <taxon>Lythraceae</taxon>
        <taxon>Trapa</taxon>
    </lineage>
</organism>
<protein>
    <submittedName>
        <fullName evidence="2">Uncharacterized protein</fullName>
    </submittedName>
</protein>
<evidence type="ECO:0000313" key="2">
    <source>
        <dbReference type="EMBL" id="KAK4785800.1"/>
    </source>
</evidence>
<comment type="caution">
    <text evidence="2">The sequence shown here is derived from an EMBL/GenBank/DDBJ whole genome shotgun (WGS) entry which is preliminary data.</text>
</comment>
<proteinExistence type="predicted"/>
<accession>A0AAN7LR31</accession>
<feature type="compositionally biased region" description="Basic and acidic residues" evidence="1">
    <location>
        <begin position="15"/>
        <end position="38"/>
    </location>
</feature>
<keyword evidence="3" id="KW-1185">Reference proteome</keyword>
<dbReference type="AlphaFoldDB" id="A0AAN7LR31"/>
<dbReference type="EMBL" id="JAXQNO010000013">
    <property type="protein sequence ID" value="KAK4785800.1"/>
    <property type="molecule type" value="Genomic_DNA"/>
</dbReference>
<sequence>MGAIVEAVGGVGKMEPWDKVNEKEDKEEKERKEVKENQQRGNVDDESIGKEVGCWDRLRFRFTRRCISSRSKVDSSVSGSSANCGNCPSVNLLFCLESSIPHVQILCNSYAYCSEWQN</sequence>
<evidence type="ECO:0000256" key="1">
    <source>
        <dbReference type="SAM" id="MobiDB-lite"/>
    </source>
</evidence>
<name>A0AAN7LR31_TRANT</name>